<dbReference type="RefSeq" id="WP_101535151.1">
    <property type="nucleotide sequence ID" value="NZ_JBFHIU010000028.1"/>
</dbReference>
<evidence type="ECO:0000313" key="5">
    <source>
        <dbReference type="Proteomes" id="UP000234881"/>
    </source>
</evidence>
<dbReference type="PANTHER" id="PTHR30006:SF2">
    <property type="entry name" value="ABC TRANSPORTER SUBSTRATE-BINDING PROTEIN"/>
    <property type="match status" value="1"/>
</dbReference>
<dbReference type="GO" id="GO:0015888">
    <property type="term" value="P:thiamine transport"/>
    <property type="evidence" value="ECO:0007669"/>
    <property type="project" value="TreeGrafter"/>
</dbReference>
<feature type="signal peptide" evidence="3">
    <location>
        <begin position="1"/>
        <end position="25"/>
    </location>
</feature>
<evidence type="ECO:0000256" key="2">
    <source>
        <dbReference type="ARBA" id="ARBA00022764"/>
    </source>
</evidence>
<evidence type="ECO:0000256" key="1">
    <source>
        <dbReference type="ARBA" id="ARBA00022729"/>
    </source>
</evidence>
<dbReference type="SUPFAM" id="SSF53850">
    <property type="entry name" value="Periplasmic binding protein-like II"/>
    <property type="match status" value="1"/>
</dbReference>
<gene>
    <name evidence="4" type="ORF">C0081_17560</name>
</gene>
<dbReference type="AlphaFoldDB" id="A0A2N5XN02"/>
<comment type="caution">
    <text evidence="4">The sequence shown here is derived from an EMBL/GenBank/DDBJ whole genome shotgun (WGS) entry which is preliminary data.</text>
</comment>
<evidence type="ECO:0000256" key="3">
    <source>
        <dbReference type="SAM" id="SignalP"/>
    </source>
</evidence>
<dbReference type="EMBL" id="PKUQ01000042">
    <property type="protein sequence ID" value="PLW75909.1"/>
    <property type="molecule type" value="Genomic_DNA"/>
</dbReference>
<dbReference type="PANTHER" id="PTHR30006">
    <property type="entry name" value="THIAMINE-BINDING PERIPLASMIC PROTEIN-RELATED"/>
    <property type="match status" value="1"/>
</dbReference>
<feature type="chain" id="PRO_5014814557" evidence="3">
    <location>
        <begin position="26"/>
        <end position="344"/>
    </location>
</feature>
<proteinExistence type="predicted"/>
<keyword evidence="5" id="KW-1185">Reference proteome</keyword>
<dbReference type="Gene3D" id="3.40.190.10">
    <property type="entry name" value="Periplasmic binding protein-like II"/>
    <property type="match status" value="2"/>
</dbReference>
<reference evidence="4 5" key="1">
    <citation type="submission" date="2018-01" db="EMBL/GenBank/DDBJ databases">
        <title>The draft genome sequence of Cohaesibacter sp. H1304.</title>
        <authorList>
            <person name="Wang N.-N."/>
            <person name="Du Z.-J."/>
        </authorList>
    </citation>
    <scope>NUCLEOTIDE SEQUENCE [LARGE SCALE GENOMIC DNA]</scope>
    <source>
        <strain evidence="4 5">H1304</strain>
    </source>
</reference>
<evidence type="ECO:0000313" key="4">
    <source>
        <dbReference type="EMBL" id="PLW75909.1"/>
    </source>
</evidence>
<dbReference type="InterPro" id="IPR006059">
    <property type="entry name" value="SBP"/>
</dbReference>
<sequence>MKKALSLAAMTVVMASTALTTGAIAADKTLTISVYSFAQDAYKKALYDPFEEICGCDLVIETGNSVERMAKIEANAAKPVIDMAVISSHDALALAQKGLLAKLDTSKLSSFDKLYDAAKDPVGDNMAVGYTFYASSIVYRKDLISIDSWGDLLTNEKLANNVALPNITGTQGPLTLMMLNKANGQNGDYAKTISDIGAAADKIVTFYSRSSELAQLMNQEEVIAAPVGRFAWSRFKSSPLDFAWANPKEGQAGGMNVMVMTKGNGNEELAYQFMDYWLSTDVQTRVAEAMIDSPANKDVKVSDEVAENLTYGADLINSLNIMPPADIIAQREAWVEQWNTEVIK</sequence>
<dbReference type="Proteomes" id="UP000234881">
    <property type="component" value="Unassembled WGS sequence"/>
</dbReference>
<keyword evidence="1 3" id="KW-0732">Signal</keyword>
<dbReference type="GO" id="GO:0030976">
    <property type="term" value="F:thiamine pyrophosphate binding"/>
    <property type="evidence" value="ECO:0007669"/>
    <property type="project" value="TreeGrafter"/>
</dbReference>
<protein>
    <submittedName>
        <fullName evidence="4">ABC transporter substrate-binding protein</fullName>
    </submittedName>
</protein>
<name>A0A2N5XN02_9HYPH</name>
<dbReference type="GO" id="GO:0030975">
    <property type="term" value="F:thiamine binding"/>
    <property type="evidence" value="ECO:0007669"/>
    <property type="project" value="TreeGrafter"/>
</dbReference>
<dbReference type="Pfam" id="PF13416">
    <property type="entry name" value="SBP_bac_8"/>
    <property type="match status" value="1"/>
</dbReference>
<keyword evidence="2" id="KW-0574">Periplasm</keyword>
<organism evidence="4 5">
    <name type="scientific">Cohaesibacter celericrescens</name>
    <dbReference type="NCBI Taxonomy" id="2067669"/>
    <lineage>
        <taxon>Bacteria</taxon>
        <taxon>Pseudomonadati</taxon>
        <taxon>Pseudomonadota</taxon>
        <taxon>Alphaproteobacteria</taxon>
        <taxon>Hyphomicrobiales</taxon>
        <taxon>Cohaesibacteraceae</taxon>
    </lineage>
</organism>
<dbReference type="GO" id="GO:0030288">
    <property type="term" value="C:outer membrane-bounded periplasmic space"/>
    <property type="evidence" value="ECO:0007669"/>
    <property type="project" value="TreeGrafter"/>
</dbReference>
<accession>A0A2N5XN02</accession>
<dbReference type="OrthoDB" id="9766989at2"/>